<dbReference type="EMBL" id="CP021780">
    <property type="protein sequence ID" value="ASA23041.1"/>
    <property type="molecule type" value="Genomic_DNA"/>
</dbReference>
<keyword evidence="2" id="KW-1185">Reference proteome</keyword>
<dbReference type="Proteomes" id="UP000249890">
    <property type="component" value="Chromosome"/>
</dbReference>
<dbReference type="InterPro" id="IPR011990">
    <property type="entry name" value="TPR-like_helical_dom_sf"/>
</dbReference>
<accession>A0A2Z2KRI4</accession>
<evidence type="ECO:0008006" key="3">
    <source>
        <dbReference type="Google" id="ProtNLM"/>
    </source>
</evidence>
<proteinExistence type="predicted"/>
<organism evidence="1 2">
    <name type="scientific">Paenibacillus donghaensis</name>
    <dbReference type="NCBI Taxonomy" id="414771"/>
    <lineage>
        <taxon>Bacteria</taxon>
        <taxon>Bacillati</taxon>
        <taxon>Bacillota</taxon>
        <taxon>Bacilli</taxon>
        <taxon>Bacillales</taxon>
        <taxon>Paenibacillaceae</taxon>
        <taxon>Paenibacillus</taxon>
    </lineage>
</organism>
<name>A0A2Z2KRI4_9BACL</name>
<dbReference type="Gene3D" id="1.25.40.10">
    <property type="entry name" value="Tetratricopeptide repeat domain"/>
    <property type="match status" value="1"/>
</dbReference>
<dbReference type="AlphaFoldDB" id="A0A2Z2KRI4"/>
<evidence type="ECO:0000313" key="2">
    <source>
        <dbReference type="Proteomes" id="UP000249890"/>
    </source>
</evidence>
<sequence>MKDLILQATVSKLVMNRDSLEEAENLMLDYLKINPYDADGWSRLVILETMSPIEDYERATEYLNTALTYHKDNSLFFVLKLFFIDWYLGGLDEILVNKALDLKSVVNCETSSMLSYILAWHYKCKDISKFESLLNESIQECSKHVSNYSDLGKHYLSKGDKELGKKMIREGVSNVKLIYGESNIDYDPLDIVRFINERITGVFITEVMYDSLKKLIQT</sequence>
<dbReference type="OrthoDB" id="2425016at2"/>
<gene>
    <name evidence="1" type="ORF">B9T62_20850</name>
</gene>
<dbReference type="RefSeq" id="WP_087917038.1">
    <property type="nucleotide sequence ID" value="NZ_CP021780.1"/>
</dbReference>
<dbReference type="KEGG" id="pdh:B9T62_20850"/>
<evidence type="ECO:0000313" key="1">
    <source>
        <dbReference type="EMBL" id="ASA23041.1"/>
    </source>
</evidence>
<reference evidence="1 2" key="1">
    <citation type="submission" date="2017-06" db="EMBL/GenBank/DDBJ databases">
        <title>Complete genome sequence of Paenibacillus donghaensis KCTC 13049T isolated from East Sea sediment, South Korea.</title>
        <authorList>
            <person name="Jung B.K."/>
            <person name="Hong S.-J."/>
            <person name="Shin J.-H."/>
        </authorList>
    </citation>
    <scope>NUCLEOTIDE SEQUENCE [LARGE SCALE GENOMIC DNA]</scope>
    <source>
        <strain evidence="1 2">KCTC 13049</strain>
    </source>
</reference>
<protein>
    <recommendedName>
        <fullName evidence="3">Tetratricopeptide repeat protein</fullName>
    </recommendedName>
</protein>
<dbReference type="SUPFAM" id="SSF48452">
    <property type="entry name" value="TPR-like"/>
    <property type="match status" value="1"/>
</dbReference>